<feature type="region of interest" description="Disordered" evidence="2">
    <location>
        <begin position="768"/>
        <end position="846"/>
    </location>
</feature>
<evidence type="ECO:0000256" key="2">
    <source>
        <dbReference type="SAM" id="MobiDB-lite"/>
    </source>
</evidence>
<feature type="compositionally biased region" description="Low complexity" evidence="2">
    <location>
        <begin position="518"/>
        <end position="538"/>
    </location>
</feature>
<reference evidence="3" key="1">
    <citation type="submission" date="2016-10" db="EMBL/GenBank/DDBJ databases">
        <authorList>
            <person name="Benchimol M."/>
            <person name="Almeida L.G."/>
            <person name="Vasconcelos A.T."/>
            <person name="Perreira-Neves A."/>
            <person name="Rosa I.A."/>
            <person name="Tasca T."/>
            <person name="Bogo M.R."/>
            <person name="de Souza W."/>
        </authorList>
    </citation>
    <scope>NUCLEOTIDE SEQUENCE [LARGE SCALE GENOMIC DNA]</scope>
    <source>
        <strain evidence="3">K</strain>
    </source>
</reference>
<protein>
    <submittedName>
        <fullName evidence="3">Uncharacterized protein</fullName>
    </submittedName>
</protein>
<accession>A0A1J4JU18</accession>
<dbReference type="AlphaFoldDB" id="A0A1J4JU18"/>
<dbReference type="GeneID" id="94841990"/>
<sequence>MLEMSLPKREAFSINLNEDYEIYGIDPNEDLNDWSFLDAKPEPIPEKTEEEKRLFEQLLAPSIPDEEIQAEITDRLKSLLEETDKFIANDVKVELSAPIEISPEEAKPLIDTESFEHKQAARVSTIVKDILNISQKSEDLDDFLKNITKSDEIAEVIKQEEIKEEEEKSKSNSLSLSQKVENKENENNLNNEITGNIEIDPPKVIKEEQTSFLGRYIRKPGDVKTILRDHDETERLSSKFILERRKRQEEAEAELKRKQEEMEQKQKLFFESLEKEAEKHRREVQMIKEMKENHAPSFSEMLNNIQKKSDQTTSQKQPPITVKPKVKQTVKEPRMSEEKITEFFKLRETKIQASIKPPKQPIMIVLQSDQEEIKKPSKHRSNNYKNEILKELGKKLIPKIKERMKNKNELKKWRIAIFMKMAKSFKLNKLSKTVQKSVILKHSFISWRKKRLICSLQKTIAAIRIQSTFKKFNSKLKLKEAQRKAYEAALKAKALSEQAKKEISEDQLLEKTRQLVNQRAPENQNNTNNNSINNLQDNLKPKNNRNLKKPSPVINNNNNNNVIDNNDLIRKREKELDFDFGFPELPDLDDLDLDWLDGLEDLSDFDGFDDDDNENNHRSFLLDLPDYINNGNENKTPSPRRSNVQAESQSIPLDADEYNSFLSGFNQRIEFNDDPELQQQLGVSPGQNGQPQPPQTPPQQPRSPRHHNGNENSPGSIFGNTNGSNGDMIDEEERLRRQAAAEGYNFEDPRTAAMMRKMIQRRTNIANPYKNEKPVDKFKRLYGNTPSNNSGNSGNSRNQKYVAPVVRRSEFRRNDTRTRRLMRLKKIWLNGPDDQTEQPPPPPPPA</sequence>
<feature type="compositionally biased region" description="Polar residues" evidence="2">
    <location>
        <begin position="629"/>
        <end position="651"/>
    </location>
</feature>
<keyword evidence="4" id="KW-1185">Reference proteome</keyword>
<evidence type="ECO:0000313" key="3">
    <source>
        <dbReference type="EMBL" id="OHT02531.1"/>
    </source>
</evidence>
<evidence type="ECO:0000256" key="1">
    <source>
        <dbReference type="SAM" id="Coils"/>
    </source>
</evidence>
<feature type="region of interest" description="Disordered" evidence="2">
    <location>
        <begin position="518"/>
        <end position="566"/>
    </location>
</feature>
<dbReference type="Proteomes" id="UP000179807">
    <property type="component" value="Unassembled WGS sequence"/>
</dbReference>
<comment type="caution">
    <text evidence="3">The sequence shown here is derived from an EMBL/GenBank/DDBJ whole genome shotgun (WGS) entry which is preliminary data.</text>
</comment>
<dbReference type="EMBL" id="MLAK01000863">
    <property type="protein sequence ID" value="OHT02531.1"/>
    <property type="molecule type" value="Genomic_DNA"/>
</dbReference>
<organism evidence="3 4">
    <name type="scientific">Tritrichomonas foetus</name>
    <dbReference type="NCBI Taxonomy" id="1144522"/>
    <lineage>
        <taxon>Eukaryota</taxon>
        <taxon>Metamonada</taxon>
        <taxon>Parabasalia</taxon>
        <taxon>Tritrichomonadida</taxon>
        <taxon>Tritrichomonadidae</taxon>
        <taxon>Tritrichomonas</taxon>
    </lineage>
</organism>
<dbReference type="VEuPathDB" id="TrichDB:TRFO_30324"/>
<dbReference type="RefSeq" id="XP_068355667.1">
    <property type="nucleotide sequence ID" value="XM_068507286.1"/>
</dbReference>
<feature type="coiled-coil region" evidence="1">
    <location>
        <begin position="241"/>
        <end position="293"/>
    </location>
</feature>
<feature type="compositionally biased region" description="Low complexity" evidence="2">
    <location>
        <begin position="549"/>
        <end position="566"/>
    </location>
</feature>
<feature type="compositionally biased region" description="Polar residues" evidence="2">
    <location>
        <begin position="710"/>
        <end position="725"/>
    </location>
</feature>
<dbReference type="OrthoDB" id="10677815at2759"/>
<feature type="compositionally biased region" description="Basic and acidic residues" evidence="2">
    <location>
        <begin position="807"/>
        <end position="818"/>
    </location>
</feature>
<gene>
    <name evidence="3" type="ORF">TRFO_30324</name>
</gene>
<evidence type="ECO:0000313" key="4">
    <source>
        <dbReference type="Proteomes" id="UP000179807"/>
    </source>
</evidence>
<feature type="region of interest" description="Disordered" evidence="2">
    <location>
        <begin position="162"/>
        <end position="185"/>
    </location>
</feature>
<feature type="region of interest" description="Disordered" evidence="2">
    <location>
        <begin position="306"/>
        <end position="334"/>
    </location>
</feature>
<feature type="region of interest" description="Disordered" evidence="2">
    <location>
        <begin position="678"/>
        <end position="728"/>
    </location>
</feature>
<name>A0A1J4JU18_9EUKA</name>
<feature type="compositionally biased region" description="Low complexity" evidence="2">
    <location>
        <begin position="787"/>
        <end position="796"/>
    </location>
</feature>
<proteinExistence type="predicted"/>
<feature type="region of interest" description="Disordered" evidence="2">
    <location>
        <begin position="624"/>
        <end position="653"/>
    </location>
</feature>
<feature type="compositionally biased region" description="Pro residues" evidence="2">
    <location>
        <begin position="691"/>
        <end position="701"/>
    </location>
</feature>
<keyword evidence="1" id="KW-0175">Coiled coil</keyword>
<feature type="compositionally biased region" description="Basic and acidic residues" evidence="2">
    <location>
        <begin position="770"/>
        <end position="779"/>
    </location>
</feature>